<accession>A0A4R0KW02</accession>
<dbReference type="InterPro" id="IPR000086">
    <property type="entry name" value="NUDIX_hydrolase_dom"/>
</dbReference>
<dbReference type="OrthoDB" id="9804442at2"/>
<gene>
    <name evidence="6" type="ORF">E0H73_07645</name>
</gene>
<sequence>MSAGNLQRQPENCLSTPEPPADGTTLPAPTHPRPPPGVGGWGQDGARTVLESGRLLVSVRRTVKVLLLDEEDRLLLLRGRESAGCEAIWYPVGGGIEDGEDAVAAGRREILEETGRREVVIGPEVWHRRHLYSWRGKQTDTDERWFVARTQHFTPTPYALTAEEQTYVTGSRWWRAEDLAATTDPVFPPDLGMHLASLLHNGFPATPINISALG</sequence>
<proteinExistence type="predicted"/>
<evidence type="ECO:0000256" key="4">
    <source>
        <dbReference type="SAM" id="MobiDB-lite"/>
    </source>
</evidence>
<dbReference type="AlphaFoldDB" id="A0A4R0KW02"/>
<evidence type="ECO:0000256" key="1">
    <source>
        <dbReference type="ARBA" id="ARBA00001946"/>
    </source>
</evidence>
<dbReference type="EMBL" id="SJKB01000002">
    <property type="protein sequence ID" value="TCC64277.1"/>
    <property type="molecule type" value="Genomic_DNA"/>
</dbReference>
<keyword evidence="7" id="KW-1185">Reference proteome</keyword>
<dbReference type="Pfam" id="PF00293">
    <property type="entry name" value="NUDIX"/>
    <property type="match status" value="1"/>
</dbReference>
<evidence type="ECO:0000256" key="3">
    <source>
        <dbReference type="ARBA" id="ARBA00022842"/>
    </source>
</evidence>
<dbReference type="Gene3D" id="3.90.79.10">
    <property type="entry name" value="Nucleoside Triphosphate Pyrophosphohydrolase"/>
    <property type="match status" value="1"/>
</dbReference>
<evidence type="ECO:0000313" key="7">
    <source>
        <dbReference type="Proteomes" id="UP000291144"/>
    </source>
</evidence>
<evidence type="ECO:0000256" key="2">
    <source>
        <dbReference type="ARBA" id="ARBA00022801"/>
    </source>
</evidence>
<feature type="domain" description="Nudix hydrolase" evidence="5">
    <location>
        <begin position="58"/>
        <end position="201"/>
    </location>
</feature>
<dbReference type="PROSITE" id="PS51462">
    <property type="entry name" value="NUDIX"/>
    <property type="match status" value="1"/>
</dbReference>
<dbReference type="GO" id="GO:0016787">
    <property type="term" value="F:hydrolase activity"/>
    <property type="evidence" value="ECO:0007669"/>
    <property type="project" value="UniProtKB-KW"/>
</dbReference>
<feature type="region of interest" description="Disordered" evidence="4">
    <location>
        <begin position="1"/>
        <end position="45"/>
    </location>
</feature>
<keyword evidence="2" id="KW-0378">Hydrolase</keyword>
<dbReference type="SUPFAM" id="SSF55811">
    <property type="entry name" value="Nudix"/>
    <property type="match status" value="1"/>
</dbReference>
<evidence type="ECO:0000313" key="6">
    <source>
        <dbReference type="EMBL" id="TCC64277.1"/>
    </source>
</evidence>
<dbReference type="PANTHER" id="PTHR43046:SF12">
    <property type="entry name" value="GDP-MANNOSE MANNOSYL HYDROLASE"/>
    <property type="match status" value="1"/>
</dbReference>
<keyword evidence="3" id="KW-0460">Magnesium</keyword>
<dbReference type="Proteomes" id="UP000291144">
    <property type="component" value="Unassembled WGS sequence"/>
</dbReference>
<comment type="cofactor">
    <cofactor evidence="1">
        <name>Mg(2+)</name>
        <dbReference type="ChEBI" id="CHEBI:18420"/>
    </cofactor>
</comment>
<organism evidence="6 7">
    <name type="scientific">Kribbella pittospori</name>
    <dbReference type="NCBI Taxonomy" id="722689"/>
    <lineage>
        <taxon>Bacteria</taxon>
        <taxon>Bacillati</taxon>
        <taxon>Actinomycetota</taxon>
        <taxon>Actinomycetes</taxon>
        <taxon>Propionibacteriales</taxon>
        <taxon>Kribbellaceae</taxon>
        <taxon>Kribbella</taxon>
    </lineage>
</organism>
<dbReference type="PANTHER" id="PTHR43046">
    <property type="entry name" value="GDP-MANNOSE MANNOSYL HYDROLASE"/>
    <property type="match status" value="1"/>
</dbReference>
<name>A0A4R0KW02_9ACTN</name>
<evidence type="ECO:0000259" key="5">
    <source>
        <dbReference type="PROSITE" id="PS51462"/>
    </source>
</evidence>
<comment type="caution">
    <text evidence="6">The sequence shown here is derived from an EMBL/GenBank/DDBJ whole genome shotgun (WGS) entry which is preliminary data.</text>
</comment>
<protein>
    <submittedName>
        <fullName evidence="6">NUDIX domain-containing protein</fullName>
    </submittedName>
</protein>
<dbReference type="InterPro" id="IPR015797">
    <property type="entry name" value="NUDIX_hydrolase-like_dom_sf"/>
</dbReference>
<feature type="compositionally biased region" description="Polar residues" evidence="4">
    <location>
        <begin position="1"/>
        <end position="15"/>
    </location>
</feature>
<reference evidence="6 7" key="1">
    <citation type="submission" date="2019-02" db="EMBL/GenBank/DDBJ databases">
        <title>Kribbella capetownensis sp. nov. and Kribbella speibonae sp. nov., isolated from soil.</title>
        <authorList>
            <person name="Curtis S.M."/>
            <person name="Norton I."/>
            <person name="Everest G.J."/>
            <person name="Meyers P.R."/>
        </authorList>
    </citation>
    <scope>NUCLEOTIDE SEQUENCE [LARGE SCALE GENOMIC DNA]</scope>
    <source>
        <strain evidence="6 7">NRRL B-24813</strain>
    </source>
</reference>